<evidence type="ECO:0000313" key="2">
    <source>
        <dbReference type="EMBL" id="MEI4550677.1"/>
    </source>
</evidence>
<dbReference type="Pfam" id="PF11319">
    <property type="entry name" value="VasI"/>
    <property type="match status" value="1"/>
</dbReference>
<dbReference type="InterPro" id="IPR017738">
    <property type="entry name" value="T6SS-assoc_VCA0118"/>
</dbReference>
<keyword evidence="1" id="KW-0732">Signal</keyword>
<proteinExistence type="predicted"/>
<protein>
    <submittedName>
        <fullName evidence="2">Type VI secretion system-associated protein TagO</fullName>
    </submittedName>
</protein>
<accession>A0ABU8EXG9</accession>
<evidence type="ECO:0000313" key="3">
    <source>
        <dbReference type="Proteomes" id="UP001382455"/>
    </source>
</evidence>
<comment type="caution">
    <text evidence="2">The sequence shown here is derived from an EMBL/GenBank/DDBJ whole genome shotgun (WGS) entry which is preliminary data.</text>
</comment>
<dbReference type="RefSeq" id="WP_336435783.1">
    <property type="nucleotide sequence ID" value="NZ_JBAWKS010000001.1"/>
</dbReference>
<dbReference type="Proteomes" id="UP001382455">
    <property type="component" value="Unassembled WGS sequence"/>
</dbReference>
<reference evidence="2 3" key="1">
    <citation type="submission" date="2023-12" db="EMBL/GenBank/DDBJ databases">
        <title>Friends and Foes: Symbiotic and Algicidal bacterial influence on Karenia brevis blooms.</title>
        <authorList>
            <person name="Fei C."/>
            <person name="Mohamed A.R."/>
            <person name="Booker A."/>
            <person name="Arshad M."/>
            <person name="Klass S."/>
            <person name="Ahn S."/>
            <person name="Gilbert P.M."/>
            <person name="Heil C.A."/>
            <person name="Martinez J.M."/>
            <person name="Amin S.A."/>
        </authorList>
    </citation>
    <scope>NUCLEOTIDE SEQUENCE [LARGE SCALE GENOMIC DNA]</scope>
    <source>
        <strain evidence="2 3">CE15</strain>
    </source>
</reference>
<organism evidence="2 3">
    <name type="scientific">Pseudoalteromonas spongiae</name>
    <dbReference type="NCBI Taxonomy" id="298657"/>
    <lineage>
        <taxon>Bacteria</taxon>
        <taxon>Pseudomonadati</taxon>
        <taxon>Pseudomonadota</taxon>
        <taxon>Gammaproteobacteria</taxon>
        <taxon>Alteromonadales</taxon>
        <taxon>Pseudoalteromonadaceae</taxon>
        <taxon>Pseudoalteromonas</taxon>
    </lineage>
</organism>
<dbReference type="EMBL" id="JBAWKS010000001">
    <property type="protein sequence ID" value="MEI4550677.1"/>
    <property type="molecule type" value="Genomic_DNA"/>
</dbReference>
<sequence>MKKLSIVLFSLLTLPLSAQEINTQALKACSFIENDFQRLQCYDQVVAGKELTAAKANNNKKAKPAAAAQAASNKAKPQTAKDDFGLEHKNVKKEADEITSVVVGVKKKPHGELMITLENGHVWHQIGSDYFTVKEGETVIVSRGMFNSFTMKVEGRNRGIKVKRK</sequence>
<name>A0ABU8EXG9_9GAMM</name>
<keyword evidence="3" id="KW-1185">Reference proteome</keyword>
<evidence type="ECO:0000256" key="1">
    <source>
        <dbReference type="SAM" id="SignalP"/>
    </source>
</evidence>
<feature type="chain" id="PRO_5047142137" evidence="1">
    <location>
        <begin position="19"/>
        <end position="165"/>
    </location>
</feature>
<feature type="signal peptide" evidence="1">
    <location>
        <begin position="1"/>
        <end position="18"/>
    </location>
</feature>
<gene>
    <name evidence="2" type="ORF">WAE96_13485</name>
</gene>